<evidence type="ECO:0000313" key="2">
    <source>
        <dbReference type="Proteomes" id="UP001054902"/>
    </source>
</evidence>
<proteinExistence type="predicted"/>
<dbReference type="AlphaFoldDB" id="A0AAD3H4L4"/>
<evidence type="ECO:0000313" key="1">
    <source>
        <dbReference type="EMBL" id="GFH49744.1"/>
    </source>
</evidence>
<comment type="caution">
    <text evidence="1">The sequence shown here is derived from an EMBL/GenBank/DDBJ whole genome shotgun (WGS) entry which is preliminary data.</text>
</comment>
<dbReference type="Proteomes" id="UP001054902">
    <property type="component" value="Unassembled WGS sequence"/>
</dbReference>
<protein>
    <submittedName>
        <fullName evidence="1">Uncharacterized protein</fullName>
    </submittedName>
</protein>
<sequence>MGCCKSKPLEFAPISLAEGIIPPSSPDPDVSFGTVKVIPAKGLISRAMAIYLENDRDGCPSYYFKNEMEGCRVYKASYFETGEMLQSEDLCIVKTGKHDRPERVTPQLLHSSLPERKTIEIVTKADGKMVTMWKALATFTWEGHVIALDGGYSLEKKSNTCTALLYNGNAIAYIYDIAGTPKAYTDLFTGRKAYMEYVRKPLGIHVSKSLSEVEMIRAVTILTSANDRMIPEAQREASHGHTGGGM</sequence>
<name>A0AAD3H4L4_9STRA</name>
<reference evidence="1 2" key="1">
    <citation type="journal article" date="2021" name="Sci. Rep.">
        <title>The genome of the diatom Chaetoceros tenuissimus carries an ancient integrated fragment of an extant virus.</title>
        <authorList>
            <person name="Hongo Y."/>
            <person name="Kimura K."/>
            <person name="Takaki Y."/>
            <person name="Yoshida Y."/>
            <person name="Baba S."/>
            <person name="Kobayashi G."/>
            <person name="Nagasaki K."/>
            <person name="Hano T."/>
            <person name="Tomaru Y."/>
        </authorList>
    </citation>
    <scope>NUCLEOTIDE SEQUENCE [LARGE SCALE GENOMIC DNA]</scope>
    <source>
        <strain evidence="1 2">NIES-3715</strain>
    </source>
</reference>
<keyword evidence="2" id="KW-1185">Reference proteome</keyword>
<dbReference type="EMBL" id="BLLK01000038">
    <property type="protein sequence ID" value="GFH49744.1"/>
    <property type="molecule type" value="Genomic_DNA"/>
</dbReference>
<organism evidence="1 2">
    <name type="scientific">Chaetoceros tenuissimus</name>
    <dbReference type="NCBI Taxonomy" id="426638"/>
    <lineage>
        <taxon>Eukaryota</taxon>
        <taxon>Sar</taxon>
        <taxon>Stramenopiles</taxon>
        <taxon>Ochrophyta</taxon>
        <taxon>Bacillariophyta</taxon>
        <taxon>Coscinodiscophyceae</taxon>
        <taxon>Chaetocerotophycidae</taxon>
        <taxon>Chaetocerotales</taxon>
        <taxon>Chaetocerotaceae</taxon>
        <taxon>Chaetoceros</taxon>
    </lineage>
</organism>
<accession>A0AAD3H4L4</accession>
<gene>
    <name evidence="1" type="ORF">CTEN210_06220</name>
</gene>